<evidence type="ECO:0000256" key="2">
    <source>
        <dbReference type="ARBA" id="ARBA00023015"/>
    </source>
</evidence>
<dbReference type="NCBIfam" id="TIGR02985">
    <property type="entry name" value="Sig70_bacteroi1"/>
    <property type="match status" value="1"/>
</dbReference>
<comment type="similarity">
    <text evidence="1">Belongs to the sigma-70 factor family. ECF subfamily.</text>
</comment>
<evidence type="ECO:0000313" key="7">
    <source>
        <dbReference type="EMBL" id="NLR64227.1"/>
    </source>
</evidence>
<keyword evidence="4" id="KW-0804">Transcription</keyword>
<dbReference type="SUPFAM" id="SSF88946">
    <property type="entry name" value="Sigma2 domain of RNA polymerase sigma factors"/>
    <property type="match status" value="1"/>
</dbReference>
<evidence type="ECO:0000256" key="4">
    <source>
        <dbReference type="ARBA" id="ARBA00023163"/>
    </source>
</evidence>
<organism evidence="7 8">
    <name type="scientific">Chitinophaga varians</name>
    <dbReference type="NCBI Taxonomy" id="2202339"/>
    <lineage>
        <taxon>Bacteria</taxon>
        <taxon>Pseudomonadati</taxon>
        <taxon>Bacteroidota</taxon>
        <taxon>Chitinophagia</taxon>
        <taxon>Chitinophagales</taxon>
        <taxon>Chitinophagaceae</taxon>
        <taxon>Chitinophaga</taxon>
    </lineage>
</organism>
<dbReference type="Proteomes" id="UP000570474">
    <property type="component" value="Unassembled WGS sequence"/>
</dbReference>
<accession>A0A847RU18</accession>
<dbReference type="GO" id="GO:0006352">
    <property type="term" value="P:DNA-templated transcription initiation"/>
    <property type="evidence" value="ECO:0007669"/>
    <property type="project" value="InterPro"/>
</dbReference>
<evidence type="ECO:0000313" key="8">
    <source>
        <dbReference type="Proteomes" id="UP000570474"/>
    </source>
</evidence>
<dbReference type="NCBIfam" id="TIGR02937">
    <property type="entry name" value="sigma70-ECF"/>
    <property type="match status" value="1"/>
</dbReference>
<evidence type="ECO:0000259" key="5">
    <source>
        <dbReference type="Pfam" id="PF04542"/>
    </source>
</evidence>
<keyword evidence="2" id="KW-0805">Transcription regulation</keyword>
<dbReference type="GO" id="GO:0003677">
    <property type="term" value="F:DNA binding"/>
    <property type="evidence" value="ECO:0007669"/>
    <property type="project" value="InterPro"/>
</dbReference>
<dbReference type="Pfam" id="PF08281">
    <property type="entry name" value="Sigma70_r4_2"/>
    <property type="match status" value="1"/>
</dbReference>
<feature type="domain" description="RNA polymerase sigma factor 70 region 4 type 2" evidence="6">
    <location>
        <begin position="124"/>
        <end position="176"/>
    </location>
</feature>
<keyword evidence="3" id="KW-0731">Sigma factor</keyword>
<dbReference type="PANTHER" id="PTHR43133:SF46">
    <property type="entry name" value="RNA POLYMERASE SIGMA-70 FACTOR ECF SUBFAMILY"/>
    <property type="match status" value="1"/>
</dbReference>
<dbReference type="EMBL" id="JABAIA010000001">
    <property type="protein sequence ID" value="NLR64227.1"/>
    <property type="molecule type" value="Genomic_DNA"/>
</dbReference>
<sequence length="198" mass="23091">MHSIPHNETELLKRLANGDAVAYRELFVRHWDAVYSSALLLSRSPDIAEDIAQEIFVTLWEKRAQLAQVEKLDAYFFIMARNLLYSRLRKLASQDAYRQYLLNYQHETSHSGTEARAEFRELENAIHAAIHRLPPQQQKAFRMSRFEGMGHEEIARAMGLSRITIKSYIVQALATLRKLLEHYPGLFFFIIATLARHY</sequence>
<dbReference type="GO" id="GO:0016987">
    <property type="term" value="F:sigma factor activity"/>
    <property type="evidence" value="ECO:0007669"/>
    <property type="project" value="UniProtKB-KW"/>
</dbReference>
<gene>
    <name evidence="7" type="ORF">HGH92_07910</name>
</gene>
<dbReference type="InterPro" id="IPR013325">
    <property type="entry name" value="RNA_pol_sigma_r2"/>
</dbReference>
<dbReference type="InterPro" id="IPR013249">
    <property type="entry name" value="RNA_pol_sigma70_r4_t2"/>
</dbReference>
<dbReference type="Pfam" id="PF04542">
    <property type="entry name" value="Sigma70_r2"/>
    <property type="match status" value="1"/>
</dbReference>
<dbReference type="InterPro" id="IPR039425">
    <property type="entry name" value="RNA_pol_sigma-70-like"/>
</dbReference>
<evidence type="ECO:0000259" key="6">
    <source>
        <dbReference type="Pfam" id="PF08281"/>
    </source>
</evidence>
<name>A0A847RU18_9BACT</name>
<dbReference type="InterPro" id="IPR013324">
    <property type="entry name" value="RNA_pol_sigma_r3/r4-like"/>
</dbReference>
<dbReference type="InterPro" id="IPR014327">
    <property type="entry name" value="RNA_pol_sigma70_bacteroid"/>
</dbReference>
<comment type="caution">
    <text evidence="7">The sequence shown here is derived from an EMBL/GenBank/DDBJ whole genome shotgun (WGS) entry which is preliminary data.</text>
</comment>
<feature type="domain" description="RNA polymerase sigma-70 region 2" evidence="5">
    <location>
        <begin position="26"/>
        <end position="92"/>
    </location>
</feature>
<evidence type="ECO:0000256" key="3">
    <source>
        <dbReference type="ARBA" id="ARBA00023082"/>
    </source>
</evidence>
<dbReference type="AlphaFoldDB" id="A0A847RU18"/>
<dbReference type="Gene3D" id="1.10.10.10">
    <property type="entry name" value="Winged helix-like DNA-binding domain superfamily/Winged helix DNA-binding domain"/>
    <property type="match status" value="1"/>
</dbReference>
<keyword evidence="8" id="KW-1185">Reference proteome</keyword>
<dbReference type="CDD" id="cd06171">
    <property type="entry name" value="Sigma70_r4"/>
    <property type="match status" value="1"/>
</dbReference>
<dbReference type="InterPro" id="IPR014284">
    <property type="entry name" value="RNA_pol_sigma-70_dom"/>
</dbReference>
<reference evidence="7 8" key="1">
    <citation type="submission" date="2020-04" db="EMBL/GenBank/DDBJ databases">
        <authorList>
            <person name="Yin C."/>
        </authorList>
    </citation>
    <scope>NUCLEOTIDE SEQUENCE [LARGE SCALE GENOMIC DNA]</scope>
    <source>
        <strain evidence="7 8">Ae27</strain>
    </source>
</reference>
<dbReference type="SUPFAM" id="SSF88659">
    <property type="entry name" value="Sigma3 and sigma4 domains of RNA polymerase sigma factors"/>
    <property type="match status" value="1"/>
</dbReference>
<dbReference type="InterPro" id="IPR007627">
    <property type="entry name" value="RNA_pol_sigma70_r2"/>
</dbReference>
<evidence type="ECO:0000256" key="1">
    <source>
        <dbReference type="ARBA" id="ARBA00010641"/>
    </source>
</evidence>
<protein>
    <submittedName>
        <fullName evidence="7">RNA polymerase sigma-70 factor</fullName>
    </submittedName>
</protein>
<dbReference type="InterPro" id="IPR036388">
    <property type="entry name" value="WH-like_DNA-bd_sf"/>
</dbReference>
<proteinExistence type="inferred from homology"/>
<dbReference type="RefSeq" id="WP_168870178.1">
    <property type="nucleotide sequence ID" value="NZ_JABAIA010000001.1"/>
</dbReference>
<dbReference type="Gene3D" id="1.10.1740.10">
    <property type="match status" value="1"/>
</dbReference>
<dbReference type="PANTHER" id="PTHR43133">
    <property type="entry name" value="RNA POLYMERASE ECF-TYPE SIGMA FACTO"/>
    <property type="match status" value="1"/>
</dbReference>